<protein>
    <submittedName>
        <fullName evidence="4">Short-chain dehydrogenase</fullName>
    </submittedName>
</protein>
<keyword evidence="2" id="KW-0560">Oxidoreductase</keyword>
<dbReference type="SUPFAM" id="SSF51735">
    <property type="entry name" value="NAD(P)-binding Rossmann-fold domains"/>
    <property type="match status" value="1"/>
</dbReference>
<dbReference type="EMBL" id="NRRU01000002">
    <property type="protein sequence ID" value="MBK1711353.1"/>
    <property type="molecule type" value="Genomic_DNA"/>
</dbReference>
<dbReference type="InterPro" id="IPR036291">
    <property type="entry name" value="NAD(P)-bd_dom_sf"/>
</dbReference>
<dbReference type="Proteomes" id="UP001041814">
    <property type="component" value="Unassembled WGS sequence"/>
</dbReference>
<accession>A0ABS1DPF8</accession>
<evidence type="ECO:0000313" key="5">
    <source>
        <dbReference type="Proteomes" id="UP001041814"/>
    </source>
</evidence>
<reference evidence="4" key="1">
    <citation type="submission" date="2017-08" db="EMBL/GenBank/DDBJ databases">
        <authorList>
            <person name="Imhoff J.F."/>
            <person name="Rahn T."/>
            <person name="Kuenzel S."/>
            <person name="Neulinger S.C."/>
        </authorList>
    </citation>
    <scope>NUCLEOTIDE SEQUENCE</scope>
    <source>
        <strain evidence="4">IM 151</strain>
    </source>
</reference>
<comment type="similarity">
    <text evidence="1">Belongs to the short-chain dehydrogenases/reductases (SDR) family.</text>
</comment>
<dbReference type="Gene3D" id="3.40.50.720">
    <property type="entry name" value="NAD(P)-binding Rossmann-like Domain"/>
    <property type="match status" value="1"/>
</dbReference>
<dbReference type="InterPro" id="IPR057326">
    <property type="entry name" value="KR_dom"/>
</dbReference>
<proteinExistence type="inferred from homology"/>
<comment type="caution">
    <text evidence="4">The sequence shown here is derived from an EMBL/GenBank/DDBJ whole genome shotgun (WGS) entry which is preliminary data.</text>
</comment>
<gene>
    <name evidence="4" type="ORF">CKO43_00995</name>
</gene>
<dbReference type="RefSeq" id="WP_200232410.1">
    <property type="nucleotide sequence ID" value="NZ_NRRT01000174.1"/>
</dbReference>
<keyword evidence="5" id="KW-1185">Reference proteome</keyword>
<feature type="domain" description="Ketoreductase" evidence="3">
    <location>
        <begin position="20"/>
        <end position="177"/>
    </location>
</feature>
<name>A0ABS1DPF8_RUBGE</name>
<reference evidence="4" key="2">
    <citation type="journal article" date="2020" name="Microorganisms">
        <title>Osmotic Adaptation and Compatible Solute Biosynthesis of Phototrophic Bacteria as Revealed from Genome Analyses.</title>
        <authorList>
            <person name="Imhoff J.F."/>
            <person name="Rahn T."/>
            <person name="Kunzel S."/>
            <person name="Keller A."/>
            <person name="Neulinger S.C."/>
        </authorList>
    </citation>
    <scope>NUCLEOTIDE SEQUENCE</scope>
    <source>
        <strain evidence="4">IM 151</strain>
    </source>
</reference>
<dbReference type="CDD" id="cd05233">
    <property type="entry name" value="SDR_c"/>
    <property type="match status" value="1"/>
</dbReference>
<evidence type="ECO:0000313" key="4">
    <source>
        <dbReference type="EMBL" id="MBK1711353.1"/>
    </source>
</evidence>
<dbReference type="PRINTS" id="PR00081">
    <property type="entry name" value="GDHRDH"/>
</dbReference>
<dbReference type="PANTHER" id="PTHR43639">
    <property type="entry name" value="OXIDOREDUCTASE, SHORT-CHAIN DEHYDROGENASE/REDUCTASE FAMILY (AFU_ORTHOLOGUE AFUA_5G02870)"/>
    <property type="match status" value="1"/>
</dbReference>
<organism evidence="4 5">
    <name type="scientific">Rubrivivax gelatinosus</name>
    <name type="common">Rhodocyclus gelatinosus</name>
    <name type="synonym">Rhodopseudomonas gelatinosa</name>
    <dbReference type="NCBI Taxonomy" id="28068"/>
    <lineage>
        <taxon>Bacteria</taxon>
        <taxon>Pseudomonadati</taxon>
        <taxon>Pseudomonadota</taxon>
        <taxon>Betaproteobacteria</taxon>
        <taxon>Burkholderiales</taxon>
        <taxon>Sphaerotilaceae</taxon>
        <taxon>Rubrivivax</taxon>
    </lineage>
</organism>
<evidence type="ECO:0000256" key="1">
    <source>
        <dbReference type="ARBA" id="ARBA00006484"/>
    </source>
</evidence>
<dbReference type="PANTHER" id="PTHR43639:SF1">
    <property type="entry name" value="SHORT-CHAIN DEHYDROGENASE_REDUCTASE FAMILY PROTEIN"/>
    <property type="match status" value="1"/>
</dbReference>
<dbReference type="Pfam" id="PF00106">
    <property type="entry name" value="adh_short"/>
    <property type="match status" value="1"/>
</dbReference>
<sequence length="255" mass="26770">MTLPALLRAQAPETASLRGRVVLITGGAQGLGAAIAQVLGESGARVVLADPALERAEDWAAVLAERDIDVMALRLDLRDVQACERTVAAVHRRFGRLDALVNNAAFEIAAPLAELSVEQIHGAITSQLAGPFVMAKLCAPLMAAQTGGGHIVNIAPHASRSVGPHASVCHATKWGLLGLSQALQAELEPQGVKVCAIVAGGLRTPFMLERFPELDPDRLQDPLHVARVVRFVLLQPGETAIHELSVLPAGETCAA</sequence>
<evidence type="ECO:0000256" key="2">
    <source>
        <dbReference type="ARBA" id="ARBA00023002"/>
    </source>
</evidence>
<evidence type="ECO:0000259" key="3">
    <source>
        <dbReference type="SMART" id="SM00822"/>
    </source>
</evidence>
<dbReference type="SMART" id="SM00822">
    <property type="entry name" value="PKS_KR"/>
    <property type="match status" value="1"/>
</dbReference>
<dbReference type="InterPro" id="IPR002347">
    <property type="entry name" value="SDR_fam"/>
</dbReference>